<name>A0A1M5AY59_9FLAO</name>
<dbReference type="AlphaFoldDB" id="A0A1M5AY59"/>
<feature type="transmembrane region" description="Helical" evidence="1">
    <location>
        <begin position="89"/>
        <end position="116"/>
    </location>
</feature>
<reference evidence="3" key="1">
    <citation type="submission" date="2016-11" db="EMBL/GenBank/DDBJ databases">
        <authorList>
            <person name="Varghese N."/>
            <person name="Submissions S."/>
        </authorList>
    </citation>
    <scope>NUCLEOTIDE SEQUENCE [LARGE SCALE GENOMIC DNA]</scope>
    <source>
        <strain evidence="3">YR203</strain>
    </source>
</reference>
<dbReference type="EMBL" id="FQVE01000002">
    <property type="protein sequence ID" value="SHF35155.1"/>
    <property type="molecule type" value="Genomic_DNA"/>
</dbReference>
<evidence type="ECO:0000256" key="1">
    <source>
        <dbReference type="SAM" id="Phobius"/>
    </source>
</evidence>
<evidence type="ECO:0000313" key="2">
    <source>
        <dbReference type="EMBL" id="SHF35155.1"/>
    </source>
</evidence>
<dbReference type="RefSeq" id="WP_073173229.1">
    <property type="nucleotide sequence ID" value="NZ_FQVE01000002.1"/>
</dbReference>
<dbReference type="Proteomes" id="UP000184108">
    <property type="component" value="Unassembled WGS sequence"/>
</dbReference>
<accession>A0A1M5AY59</accession>
<sequence length="164" mass="19064">MKYLPFERIIYRTNLSEQEVVKRLSDFIEPKKFSWGKKTTKEYEGFVTNSSFEINRIIDYRNSFLPQISGTFKENNGVTQIEVTMKLHVLVLVFLIVWCGFALLFLIGMGVAVGIAEEKISLVLFIPVFMLLFVYALTMFGFKSESKKSREFLKKSFEAEIINE</sequence>
<organism evidence="2 3">
    <name type="scientific">Chryseobacterium vrystaatense</name>
    <dbReference type="NCBI Taxonomy" id="307480"/>
    <lineage>
        <taxon>Bacteria</taxon>
        <taxon>Pseudomonadati</taxon>
        <taxon>Bacteroidota</taxon>
        <taxon>Flavobacteriia</taxon>
        <taxon>Flavobacteriales</taxon>
        <taxon>Weeksellaceae</taxon>
        <taxon>Chryseobacterium group</taxon>
        <taxon>Chryseobacterium</taxon>
    </lineage>
</organism>
<gene>
    <name evidence="2" type="ORF">SAMN02787073_2066</name>
</gene>
<protein>
    <submittedName>
        <fullName evidence="2">Uncharacterized protein</fullName>
    </submittedName>
</protein>
<keyword evidence="1" id="KW-0472">Membrane</keyword>
<keyword evidence="1" id="KW-1133">Transmembrane helix</keyword>
<feature type="transmembrane region" description="Helical" evidence="1">
    <location>
        <begin position="122"/>
        <end position="142"/>
    </location>
</feature>
<keyword evidence="1" id="KW-0812">Transmembrane</keyword>
<evidence type="ECO:0000313" key="3">
    <source>
        <dbReference type="Proteomes" id="UP000184108"/>
    </source>
</evidence>
<proteinExistence type="predicted"/>